<evidence type="ECO:0000256" key="2">
    <source>
        <dbReference type="SAM" id="Phobius"/>
    </source>
</evidence>
<accession>A0AAU9V1K5</accession>
<evidence type="ECO:0000256" key="1">
    <source>
        <dbReference type="SAM" id="Coils"/>
    </source>
</evidence>
<name>A0AAU9V1K5_EUPED</name>
<organism evidence="3 4">
    <name type="scientific">Euphydryas editha</name>
    <name type="common">Edith's checkerspot</name>
    <dbReference type="NCBI Taxonomy" id="104508"/>
    <lineage>
        <taxon>Eukaryota</taxon>
        <taxon>Metazoa</taxon>
        <taxon>Ecdysozoa</taxon>
        <taxon>Arthropoda</taxon>
        <taxon>Hexapoda</taxon>
        <taxon>Insecta</taxon>
        <taxon>Pterygota</taxon>
        <taxon>Neoptera</taxon>
        <taxon>Endopterygota</taxon>
        <taxon>Lepidoptera</taxon>
        <taxon>Glossata</taxon>
        <taxon>Ditrysia</taxon>
        <taxon>Papilionoidea</taxon>
        <taxon>Nymphalidae</taxon>
        <taxon>Nymphalinae</taxon>
        <taxon>Euphydryas</taxon>
    </lineage>
</organism>
<dbReference type="Proteomes" id="UP001153954">
    <property type="component" value="Unassembled WGS sequence"/>
</dbReference>
<feature type="coiled-coil region" evidence="1">
    <location>
        <begin position="16"/>
        <end position="54"/>
    </location>
</feature>
<comment type="caution">
    <text evidence="3">The sequence shown here is derived from an EMBL/GenBank/DDBJ whole genome shotgun (WGS) entry which is preliminary data.</text>
</comment>
<keyword evidence="1" id="KW-0175">Coiled coil</keyword>
<evidence type="ECO:0000313" key="3">
    <source>
        <dbReference type="EMBL" id="CAH2105419.1"/>
    </source>
</evidence>
<evidence type="ECO:0000313" key="4">
    <source>
        <dbReference type="Proteomes" id="UP001153954"/>
    </source>
</evidence>
<keyword evidence="2" id="KW-0812">Transmembrane</keyword>
<keyword evidence="2" id="KW-0472">Membrane</keyword>
<reference evidence="3" key="1">
    <citation type="submission" date="2022-03" db="EMBL/GenBank/DDBJ databases">
        <authorList>
            <person name="Tunstrom K."/>
        </authorList>
    </citation>
    <scope>NUCLEOTIDE SEQUENCE</scope>
</reference>
<feature type="transmembrane region" description="Helical" evidence="2">
    <location>
        <begin position="220"/>
        <end position="240"/>
    </location>
</feature>
<dbReference type="EMBL" id="CAKOGL010000028">
    <property type="protein sequence ID" value="CAH2105419.1"/>
    <property type="molecule type" value="Genomic_DNA"/>
</dbReference>
<gene>
    <name evidence="3" type="ORF">EEDITHA_LOCUS19678</name>
</gene>
<sequence length="254" mass="30659">MRWSLYKNRFEEINTCEISARELKRKELEIKLKEKEVNEKLNCLQTKIKKFKKQTDHKTKKELAAAAKLQEARKKLLKSLSKNKVNKCRKCHKNEVKQRDKARAKLKNKKPPEDILHNFFDKIFKIDRNVNKLMEINSQDFVETFKRVLLQPYLAYPSSAIYNNCSKPLRPIKDQRSRWNASAGDCYLMSLRKTPQLWIYHRWPKFYPHYLDARTQWKRCGFLSMFLFGFLFWIPCFLCLEICKCLFCICCYDY</sequence>
<dbReference type="AlphaFoldDB" id="A0AAU9V1K5"/>
<keyword evidence="4" id="KW-1185">Reference proteome</keyword>
<proteinExistence type="predicted"/>
<keyword evidence="2" id="KW-1133">Transmembrane helix</keyword>
<protein>
    <submittedName>
        <fullName evidence="3">Uncharacterized protein</fullName>
    </submittedName>
</protein>